<dbReference type="InterPro" id="IPR038765">
    <property type="entry name" value="Papain-like_cys_pep_sf"/>
</dbReference>
<dbReference type="GO" id="GO:0016579">
    <property type="term" value="P:protein deubiquitination"/>
    <property type="evidence" value="ECO:0007669"/>
    <property type="project" value="InterPro"/>
</dbReference>
<dbReference type="SUPFAM" id="SSF54001">
    <property type="entry name" value="Cysteine proteinases"/>
    <property type="match status" value="1"/>
</dbReference>
<feature type="compositionally biased region" description="Polar residues" evidence="1">
    <location>
        <begin position="218"/>
        <end position="235"/>
    </location>
</feature>
<dbReference type="EMBL" id="JAPUFD010000013">
    <property type="protein sequence ID" value="MDI1490938.1"/>
    <property type="molecule type" value="Genomic_DNA"/>
</dbReference>
<sequence length="588" mass="64542">MTERTRVLAAQKAEHRRNLANHANQRAARKEQSQKEGVHASTARASTPPLNQSIKPSQPQKPGYNKYSSLKASKRPRQVKECPAPKAVRESERRQIRPPQPKRPLPQDDSLEPGEIRETKRRKKKTVASPRGKISASKSSLKSQTAQDVIKASESSPTSGPASTRSNSRKRPAEEADEGSKAASPKRVKVDHEPSSEAAMSQAPPDVPTAKEETETTAPQSKQQEGISSRSSNTLKGKPSGRPAGLRNFRFACYSNSALQTLMCIPEIATVISAVEGGRVQAADDYFAERIDLMEEDRKPAWRSRKALRAMLDAEEDSVKLTAYLGEALSGMREAEKAGETTSALLFNQACGTLLKDRSIPGGPEDGTPFNGEHQMDAAGFIDELLRQIRTELELEGVDGDPIDDLIGIEGRQHLRCDACGHVSSRTTDEGANMLKVDIKANNVGVDDLLARYSTPEAVPDFRCDGCHEQGAVIKSLHLTKTSPYLLVHINRTRPDEKITTNVPFPVATINIDVDGTQRQYTAVSVVEHKSMGKGKSSLDNGHYLCCRLVGDQWWFCSDDHVKKLTISQAVQKHKQACLVLLKENVQP</sequence>
<evidence type="ECO:0000313" key="3">
    <source>
        <dbReference type="EMBL" id="MDI1490938.1"/>
    </source>
</evidence>
<feature type="compositionally biased region" description="Polar residues" evidence="1">
    <location>
        <begin position="43"/>
        <end position="71"/>
    </location>
</feature>
<dbReference type="Gene3D" id="3.90.70.10">
    <property type="entry name" value="Cysteine proteinases"/>
    <property type="match status" value="1"/>
</dbReference>
<dbReference type="InterPro" id="IPR028889">
    <property type="entry name" value="USP"/>
</dbReference>
<name>A0AA43TWW0_9LECA</name>
<feature type="compositionally biased region" description="Basic and acidic residues" evidence="1">
    <location>
        <begin position="28"/>
        <end position="38"/>
    </location>
</feature>
<feature type="domain" description="USP" evidence="2">
    <location>
        <begin position="244"/>
        <end position="586"/>
    </location>
</feature>
<feature type="compositionally biased region" description="Polar residues" evidence="1">
    <location>
        <begin position="136"/>
        <end position="166"/>
    </location>
</feature>
<evidence type="ECO:0000256" key="1">
    <source>
        <dbReference type="SAM" id="MobiDB-lite"/>
    </source>
</evidence>
<organism evidence="3 4">
    <name type="scientific">Ramalina farinacea</name>
    <dbReference type="NCBI Taxonomy" id="258253"/>
    <lineage>
        <taxon>Eukaryota</taxon>
        <taxon>Fungi</taxon>
        <taxon>Dikarya</taxon>
        <taxon>Ascomycota</taxon>
        <taxon>Pezizomycotina</taxon>
        <taxon>Lecanoromycetes</taxon>
        <taxon>OSLEUM clade</taxon>
        <taxon>Lecanoromycetidae</taxon>
        <taxon>Lecanorales</taxon>
        <taxon>Lecanorineae</taxon>
        <taxon>Ramalinaceae</taxon>
        <taxon>Ramalina</taxon>
    </lineage>
</organism>
<feature type="region of interest" description="Disordered" evidence="1">
    <location>
        <begin position="1"/>
        <end position="242"/>
    </location>
</feature>
<dbReference type="PROSITE" id="PS50235">
    <property type="entry name" value="USP_3"/>
    <property type="match status" value="1"/>
</dbReference>
<feature type="compositionally biased region" description="Basic and acidic residues" evidence="1">
    <location>
        <begin position="171"/>
        <end position="180"/>
    </location>
</feature>
<comment type="caution">
    <text evidence="3">The sequence shown here is derived from an EMBL/GenBank/DDBJ whole genome shotgun (WGS) entry which is preliminary data.</text>
</comment>
<gene>
    <name evidence="3" type="ORF">OHK93_002143</name>
</gene>
<dbReference type="GO" id="GO:0005634">
    <property type="term" value="C:nucleus"/>
    <property type="evidence" value="ECO:0007669"/>
    <property type="project" value="TreeGrafter"/>
</dbReference>
<dbReference type="Pfam" id="PF00443">
    <property type="entry name" value="UCH"/>
    <property type="match status" value="1"/>
</dbReference>
<reference evidence="3" key="1">
    <citation type="journal article" date="2023" name="Genome Biol. Evol.">
        <title>First Whole Genome Sequence and Flow Cytometry Genome Size Data for the Lichen-Forming Fungus Ramalina farinacea (Ascomycota).</title>
        <authorList>
            <person name="Llewellyn T."/>
            <person name="Mian S."/>
            <person name="Hill R."/>
            <person name="Leitch I.J."/>
            <person name="Gaya E."/>
        </authorList>
    </citation>
    <scope>NUCLEOTIDE SEQUENCE</scope>
    <source>
        <strain evidence="3">LIQ254RAFAR</strain>
    </source>
</reference>
<evidence type="ECO:0000313" key="4">
    <source>
        <dbReference type="Proteomes" id="UP001161017"/>
    </source>
</evidence>
<dbReference type="GO" id="GO:0005829">
    <property type="term" value="C:cytosol"/>
    <property type="evidence" value="ECO:0007669"/>
    <property type="project" value="TreeGrafter"/>
</dbReference>
<feature type="compositionally biased region" description="Basic and acidic residues" evidence="1">
    <location>
        <begin position="1"/>
        <end position="17"/>
    </location>
</feature>
<dbReference type="InterPro" id="IPR001394">
    <property type="entry name" value="Peptidase_C19_UCH"/>
</dbReference>
<proteinExistence type="predicted"/>
<dbReference type="InterPro" id="IPR050164">
    <property type="entry name" value="Peptidase_C19"/>
</dbReference>
<dbReference type="GO" id="GO:0004843">
    <property type="term" value="F:cysteine-type deubiquitinase activity"/>
    <property type="evidence" value="ECO:0007669"/>
    <property type="project" value="InterPro"/>
</dbReference>
<dbReference type="Proteomes" id="UP001161017">
    <property type="component" value="Unassembled WGS sequence"/>
</dbReference>
<accession>A0AA43TWW0</accession>
<keyword evidence="4" id="KW-1185">Reference proteome</keyword>
<dbReference type="PANTHER" id="PTHR24006">
    <property type="entry name" value="UBIQUITIN CARBOXYL-TERMINAL HYDROLASE"/>
    <property type="match status" value="1"/>
</dbReference>
<dbReference type="AlphaFoldDB" id="A0AA43TWW0"/>
<evidence type="ECO:0000259" key="2">
    <source>
        <dbReference type="PROSITE" id="PS50235"/>
    </source>
</evidence>
<protein>
    <recommendedName>
        <fullName evidence="2">USP domain-containing protein</fullName>
    </recommendedName>
</protein>